<gene>
    <name evidence="1" type="ORF">F0562_025499</name>
</gene>
<evidence type="ECO:0000313" key="1">
    <source>
        <dbReference type="EMBL" id="KAA8538807.1"/>
    </source>
</evidence>
<organism evidence="1 2">
    <name type="scientific">Nyssa sinensis</name>
    <dbReference type="NCBI Taxonomy" id="561372"/>
    <lineage>
        <taxon>Eukaryota</taxon>
        <taxon>Viridiplantae</taxon>
        <taxon>Streptophyta</taxon>
        <taxon>Embryophyta</taxon>
        <taxon>Tracheophyta</taxon>
        <taxon>Spermatophyta</taxon>
        <taxon>Magnoliopsida</taxon>
        <taxon>eudicotyledons</taxon>
        <taxon>Gunneridae</taxon>
        <taxon>Pentapetalae</taxon>
        <taxon>asterids</taxon>
        <taxon>Cornales</taxon>
        <taxon>Nyssaceae</taxon>
        <taxon>Nyssa</taxon>
    </lineage>
</organism>
<reference evidence="1 2" key="1">
    <citation type="submission" date="2019-09" db="EMBL/GenBank/DDBJ databases">
        <title>A chromosome-level genome assembly of the Chinese tupelo Nyssa sinensis.</title>
        <authorList>
            <person name="Yang X."/>
            <person name="Kang M."/>
            <person name="Yang Y."/>
            <person name="Xiong H."/>
            <person name="Wang M."/>
            <person name="Zhang Z."/>
            <person name="Wang Z."/>
            <person name="Wu H."/>
            <person name="Ma T."/>
            <person name="Liu J."/>
            <person name="Xi Z."/>
        </authorList>
    </citation>
    <scope>NUCLEOTIDE SEQUENCE [LARGE SCALE GENOMIC DNA]</scope>
    <source>
        <strain evidence="1">J267</strain>
        <tissue evidence="1">Leaf</tissue>
    </source>
</reference>
<accession>A0A5J5BAL5</accession>
<dbReference type="AlphaFoldDB" id="A0A5J5BAL5"/>
<protein>
    <submittedName>
        <fullName evidence="1">Uncharacterized protein</fullName>
    </submittedName>
</protein>
<sequence length="139" mass="15655">MRRLRALQRVGEPKVPDLQLRETKIVEPETTQGQSGILVQLDSSDAAATEDDQAECSCIGSGCCSVCQVFDNQENQIRQIEPRPGVYFLEILKDGKALDQINLGAEIGLERTGEAATGYWAEALELRNLWQHVWRRREQ</sequence>
<name>A0A5J5BAL5_9ASTE</name>
<dbReference type="Proteomes" id="UP000325577">
    <property type="component" value="Linkage Group LG14"/>
</dbReference>
<proteinExistence type="predicted"/>
<keyword evidence="2" id="KW-1185">Reference proteome</keyword>
<evidence type="ECO:0000313" key="2">
    <source>
        <dbReference type="Proteomes" id="UP000325577"/>
    </source>
</evidence>
<dbReference type="EMBL" id="CM018037">
    <property type="protein sequence ID" value="KAA8538807.1"/>
    <property type="molecule type" value="Genomic_DNA"/>
</dbReference>